<dbReference type="EMBL" id="CP001089">
    <property type="protein sequence ID" value="ACD95732.1"/>
    <property type="molecule type" value="Genomic_DNA"/>
</dbReference>
<dbReference type="KEGG" id="glo:Glov_2016"/>
<evidence type="ECO:0000313" key="2">
    <source>
        <dbReference type="Proteomes" id="UP000002420"/>
    </source>
</evidence>
<reference evidence="1 2" key="1">
    <citation type="submission" date="2008-05" db="EMBL/GenBank/DDBJ databases">
        <title>Complete sequence of chromosome of Geobacter lovleyi SZ.</title>
        <authorList>
            <consortium name="US DOE Joint Genome Institute"/>
            <person name="Lucas S."/>
            <person name="Copeland A."/>
            <person name="Lapidus A."/>
            <person name="Glavina del Rio T."/>
            <person name="Dalin E."/>
            <person name="Tice H."/>
            <person name="Bruce D."/>
            <person name="Goodwin L."/>
            <person name="Pitluck S."/>
            <person name="Chertkov O."/>
            <person name="Meincke L."/>
            <person name="Brettin T."/>
            <person name="Detter J.C."/>
            <person name="Han C."/>
            <person name="Tapia R."/>
            <person name="Kuske C.R."/>
            <person name="Schmutz J."/>
            <person name="Larimer F."/>
            <person name="Land M."/>
            <person name="Hauser L."/>
            <person name="Kyrpides N."/>
            <person name="Mikhailova N."/>
            <person name="Sung Y."/>
            <person name="Fletcher K.E."/>
            <person name="Ritalahti K.M."/>
            <person name="Loeffler F.E."/>
            <person name="Richardson P."/>
        </authorList>
    </citation>
    <scope>NUCLEOTIDE SEQUENCE [LARGE SCALE GENOMIC DNA]</scope>
    <source>
        <strain evidence="2">ATCC BAA-1151 / DSM 17278 / SZ</strain>
    </source>
</reference>
<evidence type="ECO:0000313" key="1">
    <source>
        <dbReference type="EMBL" id="ACD95732.1"/>
    </source>
</evidence>
<sequence length="122" mass="13456">MAACRRLLCIVTFQRLVAVAALIAVLVPQTVCAESLLVFFKDDTGSAVSWQQTPPNRQKTAATVRLNENGDLVVKYGSVQMVFAYCPPEDPHTQQEVPRINMASNQEVPPINGLSVKLHFVF</sequence>
<name>B3E2S5_TRIL1</name>
<dbReference type="AlphaFoldDB" id="B3E2S5"/>
<keyword evidence="2" id="KW-1185">Reference proteome</keyword>
<protein>
    <submittedName>
        <fullName evidence="1">Uncharacterized protein</fullName>
    </submittedName>
</protein>
<accession>B3E2S5</accession>
<organism evidence="1 2">
    <name type="scientific">Trichlorobacter lovleyi (strain ATCC BAA-1151 / DSM 17278 / SZ)</name>
    <name type="common">Geobacter lovleyi</name>
    <dbReference type="NCBI Taxonomy" id="398767"/>
    <lineage>
        <taxon>Bacteria</taxon>
        <taxon>Pseudomonadati</taxon>
        <taxon>Thermodesulfobacteriota</taxon>
        <taxon>Desulfuromonadia</taxon>
        <taxon>Geobacterales</taxon>
        <taxon>Geobacteraceae</taxon>
        <taxon>Trichlorobacter</taxon>
    </lineage>
</organism>
<dbReference type="HOGENOM" id="CLU_2023404_0_0_7"/>
<proteinExistence type="predicted"/>
<gene>
    <name evidence="1" type="ordered locus">Glov_2016</name>
</gene>
<dbReference type="RefSeq" id="WP_012470071.1">
    <property type="nucleotide sequence ID" value="NC_010814.1"/>
</dbReference>
<dbReference type="Proteomes" id="UP000002420">
    <property type="component" value="Chromosome"/>
</dbReference>